<dbReference type="InterPro" id="IPR047021">
    <property type="entry name" value="REXO1/3/4-like"/>
</dbReference>
<name>A0A4Z1NN90_9PEZI</name>
<keyword evidence="3" id="KW-0540">Nuclease</keyword>
<proteinExistence type="inferred from homology"/>
<dbReference type="STRING" id="86259.A0A4Z1NN90"/>
<dbReference type="GO" id="GO:0003676">
    <property type="term" value="F:nucleic acid binding"/>
    <property type="evidence" value="ECO:0007669"/>
    <property type="project" value="InterPro"/>
</dbReference>
<evidence type="ECO:0000256" key="7">
    <source>
        <dbReference type="SAM" id="MobiDB-lite"/>
    </source>
</evidence>
<protein>
    <recommendedName>
        <fullName evidence="8">Exonuclease domain-containing protein</fullName>
    </recommendedName>
</protein>
<evidence type="ECO:0000259" key="8">
    <source>
        <dbReference type="SMART" id="SM00479"/>
    </source>
</evidence>
<dbReference type="AlphaFoldDB" id="A0A4Z1NN90"/>
<dbReference type="Gene3D" id="3.30.420.10">
    <property type="entry name" value="Ribonuclease H-like superfamily/Ribonuclease H"/>
    <property type="match status" value="1"/>
</dbReference>
<evidence type="ECO:0000256" key="6">
    <source>
        <dbReference type="ARBA" id="ARBA00023242"/>
    </source>
</evidence>
<gene>
    <name evidence="9" type="ORF">E6O75_ATG09849</name>
</gene>
<evidence type="ECO:0000256" key="3">
    <source>
        <dbReference type="ARBA" id="ARBA00022722"/>
    </source>
</evidence>
<dbReference type="SUPFAM" id="SSF53098">
    <property type="entry name" value="Ribonuclease H-like"/>
    <property type="match status" value="1"/>
</dbReference>
<dbReference type="CDD" id="cd06145">
    <property type="entry name" value="REX1_like"/>
    <property type="match status" value="1"/>
</dbReference>
<evidence type="ECO:0000256" key="2">
    <source>
        <dbReference type="ARBA" id="ARBA00006357"/>
    </source>
</evidence>
<dbReference type="PANTHER" id="PTHR12801">
    <property type="entry name" value="RNA EXONUCLEASE REXO1 / RECO3 FAMILY MEMBER-RELATED"/>
    <property type="match status" value="1"/>
</dbReference>
<dbReference type="PANTHER" id="PTHR12801:SF115">
    <property type="entry name" value="FI18136P1-RELATED"/>
    <property type="match status" value="1"/>
</dbReference>
<dbReference type="SMART" id="SM00479">
    <property type="entry name" value="EXOIII"/>
    <property type="match status" value="1"/>
</dbReference>
<organism evidence="9 10">
    <name type="scientific">Venturia nashicola</name>
    <dbReference type="NCBI Taxonomy" id="86259"/>
    <lineage>
        <taxon>Eukaryota</taxon>
        <taxon>Fungi</taxon>
        <taxon>Dikarya</taxon>
        <taxon>Ascomycota</taxon>
        <taxon>Pezizomycotina</taxon>
        <taxon>Dothideomycetes</taxon>
        <taxon>Pleosporomycetidae</taxon>
        <taxon>Venturiales</taxon>
        <taxon>Venturiaceae</taxon>
        <taxon>Venturia</taxon>
    </lineage>
</organism>
<dbReference type="GO" id="GO:0004527">
    <property type="term" value="F:exonuclease activity"/>
    <property type="evidence" value="ECO:0007669"/>
    <property type="project" value="UniProtKB-KW"/>
</dbReference>
<comment type="caution">
    <text evidence="9">The sequence shown here is derived from an EMBL/GenBank/DDBJ whole genome shotgun (WGS) entry which is preliminary data.</text>
</comment>
<feature type="compositionally biased region" description="Polar residues" evidence="7">
    <location>
        <begin position="74"/>
        <end position="89"/>
    </location>
</feature>
<dbReference type="InterPro" id="IPR036397">
    <property type="entry name" value="RNaseH_sf"/>
</dbReference>
<dbReference type="OrthoDB" id="206335at2759"/>
<evidence type="ECO:0000313" key="10">
    <source>
        <dbReference type="Proteomes" id="UP000298493"/>
    </source>
</evidence>
<feature type="compositionally biased region" description="Basic and acidic residues" evidence="7">
    <location>
        <begin position="40"/>
        <end position="49"/>
    </location>
</feature>
<reference evidence="9 10" key="1">
    <citation type="submission" date="2019-04" db="EMBL/GenBank/DDBJ databases">
        <title>High contiguity whole genome sequence and gene annotation resource for two Venturia nashicola isolates.</title>
        <authorList>
            <person name="Prokchorchik M."/>
            <person name="Won K."/>
            <person name="Lee Y."/>
            <person name="Choi E.D."/>
            <person name="Segonzac C."/>
            <person name="Sohn K.H."/>
        </authorList>
    </citation>
    <scope>NUCLEOTIDE SEQUENCE [LARGE SCALE GENOMIC DNA]</scope>
    <source>
        <strain evidence="9 10">PRI2</strain>
    </source>
</reference>
<feature type="region of interest" description="Disordered" evidence="7">
    <location>
        <begin position="158"/>
        <end position="204"/>
    </location>
</feature>
<dbReference type="Proteomes" id="UP000298493">
    <property type="component" value="Unassembled WGS sequence"/>
</dbReference>
<sequence length="744" mass="83180">MGHKRSWHEAQAASAAKQQMGMGQTLSMLRDAQPTTTEEGQPKEDKTRAEDDDEPWQEVSQKGKKKRRKDPERGTSNYPQLTHSPNARLQSNVKISDLQALSLYILSEGSAPQWISVRHHNSIRKVVVLMVPGLDPTMFSALNTGHFAGKSPLVDLTEKPEYKSEDQDVKRASKSIGSHDVDAKIETEPTNAPQKSSKSIQDSPDRYYPVKLAHSKLPDVLKPLANIFPHIWPIRAPGDDKYSKIHSPLQAMLVSPIPKTKEDKKAKGPGLAKSHDWKNKRTPITEYLATREDLFENEYVLHPALLSTDLEKQQVQAKRQEAGTSTDAGWVDTRVAKFEDGEVADKDIESGSITAGRHILALDCEMCKTEGDKFELTRISIITWDGTIVLDELVKPLTPITDYLTPYSGITEEMLRSVTTTLADIQARLLDLVTPHTILIGHSLNADLTALRMTHPFIIDSAIIYPHPRGAPLKSSLKWLCQKYLGREIQKGRNGHDSVEDARAVLDLVKQKCEKGPSWGTNEASSESIFKRLKRSPKPKIFRSNSDTEEFRSGAIIDWGDPSRGHGLHADIILGCESDDEVAQKVKSVLKGDGDMQSCLPQGVDFVWARFRELEAVRGWWNSSRTMDNDDLRQKALARHSVSAEIVDGEGPDATTLTKAVSQTVKLIEDVYAALPPCTAFMIYSGHGDPRETLRMQSRHQLYKEQYRVKKWDELDVQWTDTDNQALSKAARQARDGLGFLTVA</sequence>
<evidence type="ECO:0000256" key="1">
    <source>
        <dbReference type="ARBA" id="ARBA00004123"/>
    </source>
</evidence>
<evidence type="ECO:0000313" key="9">
    <source>
        <dbReference type="EMBL" id="TID17083.1"/>
    </source>
</evidence>
<dbReference type="InterPro" id="IPR013520">
    <property type="entry name" value="Ribonucl_H"/>
</dbReference>
<evidence type="ECO:0000256" key="4">
    <source>
        <dbReference type="ARBA" id="ARBA00022801"/>
    </source>
</evidence>
<dbReference type="EMBL" id="SNSC02000017">
    <property type="protein sequence ID" value="TID17083.1"/>
    <property type="molecule type" value="Genomic_DNA"/>
</dbReference>
<comment type="similarity">
    <text evidence="2">Belongs to the REXO1/REXO3 family.</text>
</comment>
<keyword evidence="5" id="KW-0269">Exonuclease</keyword>
<accession>A0A4Z1NN90</accession>
<dbReference type="InterPro" id="IPR012337">
    <property type="entry name" value="RNaseH-like_sf"/>
</dbReference>
<dbReference type="FunFam" id="3.30.420.10:FF:000019">
    <property type="entry name" value="RNA exonuclease NEF-sp"/>
    <property type="match status" value="1"/>
</dbReference>
<evidence type="ECO:0000256" key="5">
    <source>
        <dbReference type="ARBA" id="ARBA00022839"/>
    </source>
</evidence>
<dbReference type="InterPro" id="IPR034922">
    <property type="entry name" value="REX1-like_exo"/>
</dbReference>
<keyword evidence="10" id="KW-1185">Reference proteome</keyword>
<feature type="compositionally biased region" description="Polar residues" evidence="7">
    <location>
        <begin position="21"/>
        <end position="39"/>
    </location>
</feature>
<keyword evidence="6" id="KW-0539">Nucleus</keyword>
<feature type="domain" description="Exonuclease" evidence="8">
    <location>
        <begin position="358"/>
        <end position="518"/>
    </location>
</feature>
<dbReference type="GO" id="GO:0005634">
    <property type="term" value="C:nucleus"/>
    <property type="evidence" value="ECO:0007669"/>
    <property type="project" value="UniProtKB-SubCell"/>
</dbReference>
<feature type="compositionally biased region" description="Polar residues" evidence="7">
    <location>
        <begin position="188"/>
        <end position="202"/>
    </location>
</feature>
<comment type="subcellular location">
    <subcellularLocation>
        <location evidence="1">Nucleus</location>
    </subcellularLocation>
</comment>
<keyword evidence="4" id="KW-0378">Hydrolase</keyword>
<feature type="region of interest" description="Disordered" evidence="7">
    <location>
        <begin position="1"/>
        <end position="89"/>
    </location>
</feature>
<feature type="compositionally biased region" description="Basic and acidic residues" evidence="7">
    <location>
        <begin position="158"/>
        <end position="187"/>
    </location>
</feature>
<dbReference type="Pfam" id="PF00929">
    <property type="entry name" value="RNase_T"/>
    <property type="match status" value="1"/>
</dbReference>